<dbReference type="InterPro" id="IPR006162">
    <property type="entry name" value="Ppantetheine_attach_site"/>
</dbReference>
<evidence type="ECO:0000313" key="7">
    <source>
        <dbReference type="Proteomes" id="UP000521017"/>
    </source>
</evidence>
<dbReference type="Pfam" id="PF13193">
    <property type="entry name" value="AMP-binding_C"/>
    <property type="match status" value="2"/>
</dbReference>
<dbReference type="FunFam" id="1.10.1200.10:FF:000005">
    <property type="entry name" value="Nonribosomal peptide synthetase 1"/>
    <property type="match status" value="1"/>
</dbReference>
<dbReference type="GO" id="GO:0044550">
    <property type="term" value="P:secondary metabolite biosynthetic process"/>
    <property type="evidence" value="ECO:0007669"/>
    <property type="project" value="UniProtKB-ARBA"/>
</dbReference>
<dbReference type="FunFam" id="3.40.50.980:FF:000001">
    <property type="entry name" value="Non-ribosomal peptide synthetase"/>
    <property type="match status" value="1"/>
</dbReference>
<dbReference type="EMBL" id="JACHCC010000021">
    <property type="protein sequence ID" value="MBB6503035.1"/>
    <property type="molecule type" value="Genomic_DNA"/>
</dbReference>
<dbReference type="FunFam" id="2.30.38.10:FF:000001">
    <property type="entry name" value="Non-ribosomal peptide synthetase PvdI"/>
    <property type="match status" value="1"/>
</dbReference>
<dbReference type="InterPro" id="IPR020806">
    <property type="entry name" value="PKS_PP-bd"/>
</dbReference>
<sequence length="1285" mass="144534">WLGDGNVEFIGRRDDQVKVRGYRIELGEIERTIAQSGLVNQGVVLAAEDESGQKRLVGYVIPAAAYEKDSLIAYLESRLPEYMVPQVFMELEAFPLTVNGKLDRKALPDVKAAKMAGRIEEPGVLTETEKKVREIWALSLEIEEPDIHDDFFKLGGDSIVAIGVISRLRKAFNDGIRLYDLYECSTISSLSALIDSEHTVVDEQGPSVRDGVLSELDSLRARILSDLDDEADIEDIYPMSDIQNGMVYASQLNPEQAVYHDQLVFKIPLLLDKVIFEKAVNQLIAKHSILRTRFDLHIYSQGIQVVYRQGEAAIEYRNIESEETAVYLRNYLAEGRARPFEVHRGRLWRMSLLQTLQENILVFQFHHAMFDGWSVASFTTELNNLYMEQKTGKTVDLTPLKASYRDFVIESLLEKRNTDNREFWAQSLVDYKRLDIFTDSVTDDNFAKAYDISYLNRLKNRAESDGLSLKGVFLGAYQYMLSMLTMEQEVTLGVVTNGRPLTEDGDKVLGCFLNTVPFRFVDKGSDLNWKAYFERIDEQLTALKERDRLPLMEIAQLTGEQSSSGNPFFDTIFNYINFHVYDQLKVEDGLFLQQGHVQVQEDEHHDTARGFEATNTYLDCSVSITGDVLVVAFHLTRELKSGKTLTGLHTYFDRVLEAYLDHYEQPVADFQVLPVQELAHLLAFNPPPVAYLAELTLVDLFNAQVLRSPEAIALIYQDLHMTYRELDEQSNQLGHYLRKAGVQEDTLVPICIDRSMNMIIGILGILKSGGAYVPIDPEYPQERINYMLSDTGARLVVSSDNNRGLLDKAIRVVSLDGDREEISQELSSPVQTDLQSGNLCYVIYTSGSTGQPKGVMIEHHNVHNMVFGWQKKLTLTNDDRVLLFSSYTFDASVEQLFMALLNGAGLVLIPKEVQMDTDAVISVMNEERVTYMLSTPGFLRNIPADQVPASLRHISSGGERCGIPLAQSWTDATTLDFYNVYGPTECTVFATSYLFEKGWHEADYLPIGKPVENVQVYLLDTSGQLLPVGVPGEICIGGSCVARGYLNRKELTAARFIADPFAKTGRLYKTGDIGRWLEDGNIEFIGRMDDQVKVRGYRIELGEIESAIAQSGLVSQSAMLVRLDESGNNQLVCYVVPQGAFVKEELIAYLETQLPEYMVPQLFVELPALPMTSHGKLDKKVLSSETAKYQLSRSYVPASSELESKLVGIWEELLHVSPVGTNDSFFELGGHSLLAMRMTSSIQKELDVNVPVKIIFQCKSIDKLAAYIEELTVKTVRLGVNVISL</sequence>
<dbReference type="Proteomes" id="UP000521017">
    <property type="component" value="Unassembled WGS sequence"/>
</dbReference>
<dbReference type="InterPro" id="IPR009081">
    <property type="entry name" value="PP-bd_ACP"/>
</dbReference>
<dbReference type="Pfam" id="PF00550">
    <property type="entry name" value="PP-binding"/>
    <property type="match status" value="2"/>
</dbReference>
<feature type="domain" description="Carrier" evidence="5">
    <location>
        <begin position="1197"/>
        <end position="1272"/>
    </location>
</feature>
<dbReference type="SUPFAM" id="SSF56801">
    <property type="entry name" value="Acetyl-CoA synthetase-like"/>
    <property type="match status" value="2"/>
</dbReference>
<evidence type="ECO:0000259" key="5">
    <source>
        <dbReference type="PROSITE" id="PS50075"/>
    </source>
</evidence>
<evidence type="ECO:0000256" key="1">
    <source>
        <dbReference type="ARBA" id="ARBA00001957"/>
    </source>
</evidence>
<feature type="non-terminal residue" evidence="6">
    <location>
        <position position="1"/>
    </location>
</feature>
<dbReference type="GO" id="GO:0043041">
    <property type="term" value="P:amino acid activation for nonribosomal peptide biosynthetic process"/>
    <property type="evidence" value="ECO:0007669"/>
    <property type="project" value="TreeGrafter"/>
</dbReference>
<dbReference type="NCBIfam" id="TIGR01733">
    <property type="entry name" value="AA-adenyl-dom"/>
    <property type="match status" value="1"/>
</dbReference>
<dbReference type="Gene3D" id="1.10.1200.10">
    <property type="entry name" value="ACP-like"/>
    <property type="match status" value="2"/>
</dbReference>
<accession>A0A7X0J8H9</accession>
<evidence type="ECO:0000256" key="4">
    <source>
        <dbReference type="ARBA" id="ARBA00022553"/>
    </source>
</evidence>
<dbReference type="InterPro" id="IPR023213">
    <property type="entry name" value="CAT-like_dom_sf"/>
</dbReference>
<dbReference type="InterPro" id="IPR036736">
    <property type="entry name" value="ACP-like_sf"/>
</dbReference>
<dbReference type="GO" id="GO:0003824">
    <property type="term" value="F:catalytic activity"/>
    <property type="evidence" value="ECO:0007669"/>
    <property type="project" value="InterPro"/>
</dbReference>
<comment type="caution">
    <text evidence="6">The sequence shown here is derived from an EMBL/GenBank/DDBJ whole genome shotgun (WGS) entry which is preliminary data.</text>
</comment>
<dbReference type="GO" id="GO:0031177">
    <property type="term" value="F:phosphopantetheine binding"/>
    <property type="evidence" value="ECO:0007669"/>
    <property type="project" value="InterPro"/>
</dbReference>
<feature type="domain" description="Carrier" evidence="5">
    <location>
        <begin position="123"/>
        <end position="198"/>
    </location>
</feature>
<dbReference type="InterPro" id="IPR000873">
    <property type="entry name" value="AMP-dep_synth/lig_dom"/>
</dbReference>
<dbReference type="CDD" id="cd05930">
    <property type="entry name" value="A_NRPS"/>
    <property type="match status" value="1"/>
</dbReference>
<dbReference type="InterPro" id="IPR045851">
    <property type="entry name" value="AMP-bd_C_sf"/>
</dbReference>
<dbReference type="Gene3D" id="3.30.300.30">
    <property type="match status" value="2"/>
</dbReference>
<dbReference type="Pfam" id="PF00501">
    <property type="entry name" value="AMP-binding"/>
    <property type="match status" value="1"/>
</dbReference>
<dbReference type="InterPro" id="IPR010071">
    <property type="entry name" value="AA_adenyl_dom"/>
</dbReference>
<evidence type="ECO:0000256" key="3">
    <source>
        <dbReference type="ARBA" id="ARBA00022450"/>
    </source>
</evidence>
<dbReference type="SUPFAM" id="SSF47336">
    <property type="entry name" value="ACP-like"/>
    <property type="match status" value="2"/>
</dbReference>
<dbReference type="Gene3D" id="3.40.50.980">
    <property type="match status" value="2"/>
</dbReference>
<dbReference type="PROSITE" id="PS50075">
    <property type="entry name" value="CARRIER"/>
    <property type="match status" value="2"/>
</dbReference>
<keyword evidence="3" id="KW-0596">Phosphopantetheine</keyword>
<dbReference type="FunFam" id="3.30.300.30:FF:000010">
    <property type="entry name" value="Enterobactin synthetase component F"/>
    <property type="match status" value="1"/>
</dbReference>
<dbReference type="RefSeq" id="WP_184629272.1">
    <property type="nucleotide sequence ID" value="NZ_JACHCC010000021.1"/>
</dbReference>
<dbReference type="InterPro" id="IPR001242">
    <property type="entry name" value="Condensation_dom"/>
</dbReference>
<gene>
    <name evidence="6" type="ORF">HDF25_005221</name>
</gene>
<dbReference type="Pfam" id="PF00668">
    <property type="entry name" value="Condensation"/>
    <property type="match status" value="1"/>
</dbReference>
<dbReference type="SMART" id="SM00823">
    <property type="entry name" value="PKS_PP"/>
    <property type="match status" value="2"/>
</dbReference>
<dbReference type="InterPro" id="IPR025110">
    <property type="entry name" value="AMP-bd_C"/>
</dbReference>
<dbReference type="PROSITE" id="PS00455">
    <property type="entry name" value="AMP_BINDING"/>
    <property type="match status" value="1"/>
</dbReference>
<evidence type="ECO:0000313" key="6">
    <source>
        <dbReference type="EMBL" id="MBB6503035.1"/>
    </source>
</evidence>
<organism evidence="6 7">
    <name type="scientific">Pedobacter cryoconitis</name>
    <dbReference type="NCBI Taxonomy" id="188932"/>
    <lineage>
        <taxon>Bacteria</taxon>
        <taxon>Pseudomonadati</taxon>
        <taxon>Bacteroidota</taxon>
        <taxon>Sphingobacteriia</taxon>
        <taxon>Sphingobacteriales</taxon>
        <taxon>Sphingobacteriaceae</taxon>
        <taxon>Pedobacter</taxon>
    </lineage>
</organism>
<dbReference type="InterPro" id="IPR020845">
    <property type="entry name" value="AMP-binding_CS"/>
</dbReference>
<evidence type="ECO:0000256" key="2">
    <source>
        <dbReference type="ARBA" id="ARBA00006432"/>
    </source>
</evidence>
<dbReference type="PANTHER" id="PTHR45527">
    <property type="entry name" value="NONRIBOSOMAL PEPTIDE SYNTHETASE"/>
    <property type="match status" value="1"/>
</dbReference>
<dbReference type="PANTHER" id="PTHR45527:SF1">
    <property type="entry name" value="FATTY ACID SYNTHASE"/>
    <property type="match status" value="1"/>
</dbReference>
<name>A0A7X0J8H9_9SPHI</name>
<dbReference type="FunFam" id="3.40.50.12780:FF:000012">
    <property type="entry name" value="Non-ribosomal peptide synthetase"/>
    <property type="match status" value="1"/>
</dbReference>
<keyword evidence="4" id="KW-0597">Phosphoprotein</keyword>
<dbReference type="GO" id="GO:0005737">
    <property type="term" value="C:cytoplasm"/>
    <property type="evidence" value="ECO:0007669"/>
    <property type="project" value="TreeGrafter"/>
</dbReference>
<reference evidence="6 7" key="1">
    <citation type="submission" date="2020-08" db="EMBL/GenBank/DDBJ databases">
        <title>Genomic Encyclopedia of Type Strains, Phase IV (KMG-V): Genome sequencing to study the core and pangenomes of soil and plant-associated prokaryotes.</title>
        <authorList>
            <person name="Whitman W."/>
        </authorList>
    </citation>
    <scope>NUCLEOTIDE SEQUENCE [LARGE SCALE GENOMIC DNA]</scope>
    <source>
        <strain evidence="6 7">M2T3</strain>
    </source>
</reference>
<comment type="similarity">
    <text evidence="2">Belongs to the ATP-dependent AMP-binding enzyme family.</text>
</comment>
<dbReference type="Gene3D" id="3.30.559.10">
    <property type="entry name" value="Chloramphenicol acetyltransferase-like domain"/>
    <property type="match status" value="1"/>
</dbReference>
<dbReference type="SUPFAM" id="SSF52777">
    <property type="entry name" value="CoA-dependent acyltransferases"/>
    <property type="match status" value="2"/>
</dbReference>
<dbReference type="Gene3D" id="3.30.559.30">
    <property type="entry name" value="Nonribosomal peptide synthetase, condensation domain"/>
    <property type="match status" value="1"/>
</dbReference>
<dbReference type="PROSITE" id="PS00012">
    <property type="entry name" value="PHOSPHOPANTETHEINE"/>
    <property type="match status" value="2"/>
</dbReference>
<proteinExistence type="inferred from homology"/>
<protein>
    <submittedName>
        <fullName evidence="6">Amino acid adenylation domain-containing protein</fullName>
    </submittedName>
</protein>
<comment type="cofactor">
    <cofactor evidence="1">
        <name>pantetheine 4'-phosphate</name>
        <dbReference type="ChEBI" id="CHEBI:47942"/>
    </cofactor>
</comment>
<dbReference type="Gene3D" id="2.30.38.10">
    <property type="entry name" value="Luciferase, Domain 3"/>
    <property type="match status" value="1"/>
</dbReference>